<dbReference type="SMART" id="SM00382">
    <property type="entry name" value="AAA"/>
    <property type="match status" value="1"/>
</dbReference>
<keyword evidence="3" id="KW-0547">Nucleotide-binding</keyword>
<dbReference type="PROSITE" id="PS50893">
    <property type="entry name" value="ABC_TRANSPORTER_2"/>
    <property type="match status" value="1"/>
</dbReference>
<dbReference type="GO" id="GO:0006865">
    <property type="term" value="P:amino acid transport"/>
    <property type="evidence" value="ECO:0007669"/>
    <property type="project" value="UniProtKB-KW"/>
</dbReference>
<keyword evidence="2" id="KW-0813">Transport</keyword>
<accession>A0A1C3ZQI6</accession>
<sequence length="226" mass="25553">MNNLISFKNVTKSYIDGENKKTILNNVSLQIKQADFVVIVGESGSGKTTLLNIISLLDNNFDGEYLLNNENIQNMSDYKLSKLRRDRIGFVFQDFKLLPNLNVEQNVQLQREYQTNPQKKEDVRTYVNKLLKIVGLLEHKHKFPNQLSGGQKQRVAIARSLFNDADIVIADEPTGALDKDTGKSIMELLRKLNGLGKTIILVTHDLSLADYAKQKIVVDTKGVHKI</sequence>
<dbReference type="GO" id="GO:0016887">
    <property type="term" value="F:ATP hydrolysis activity"/>
    <property type="evidence" value="ECO:0007669"/>
    <property type="project" value="InterPro"/>
</dbReference>
<keyword evidence="5" id="KW-0029">Amino-acid transport</keyword>
<dbReference type="AlphaFoldDB" id="A0A1C3ZQI6"/>
<dbReference type="PROSITE" id="PS00675">
    <property type="entry name" value="SIGMA54_INTERACT_1"/>
    <property type="match status" value="1"/>
</dbReference>
<dbReference type="InterPro" id="IPR025662">
    <property type="entry name" value="Sigma_54_int_dom_ATP-bd_1"/>
</dbReference>
<evidence type="ECO:0000256" key="1">
    <source>
        <dbReference type="ARBA" id="ARBA00005417"/>
    </source>
</evidence>
<dbReference type="InterPro" id="IPR003593">
    <property type="entry name" value="AAA+_ATPase"/>
</dbReference>
<dbReference type="CDD" id="cd03255">
    <property type="entry name" value="ABC_MJ0796_LolCDE_FtsE"/>
    <property type="match status" value="1"/>
</dbReference>
<name>A0A1C3ZQI6_9LACO</name>
<dbReference type="InterPro" id="IPR027417">
    <property type="entry name" value="P-loop_NTPase"/>
</dbReference>
<feature type="domain" description="ABC transporter" evidence="6">
    <location>
        <begin position="5"/>
        <end position="226"/>
    </location>
</feature>
<dbReference type="STRING" id="1505725.GA0061074_102142"/>
<dbReference type="EMBL" id="FMAO01000002">
    <property type="protein sequence ID" value="SCB84526.1"/>
    <property type="molecule type" value="Genomic_DNA"/>
</dbReference>
<proteinExistence type="inferred from homology"/>
<dbReference type="PANTHER" id="PTHR42798">
    <property type="entry name" value="LIPOPROTEIN-RELEASING SYSTEM ATP-BINDING PROTEIN LOLD"/>
    <property type="match status" value="1"/>
</dbReference>
<evidence type="ECO:0000256" key="2">
    <source>
        <dbReference type="ARBA" id="ARBA00022448"/>
    </source>
</evidence>
<dbReference type="GO" id="GO:0098796">
    <property type="term" value="C:membrane protein complex"/>
    <property type="evidence" value="ECO:0007669"/>
    <property type="project" value="UniProtKB-ARBA"/>
</dbReference>
<dbReference type="PROSITE" id="PS00211">
    <property type="entry name" value="ABC_TRANSPORTER_1"/>
    <property type="match status" value="1"/>
</dbReference>
<gene>
    <name evidence="7" type="ORF">GA0061074_102142</name>
</gene>
<keyword evidence="4 7" id="KW-0067">ATP-binding</keyword>
<dbReference type="InterPro" id="IPR017871">
    <property type="entry name" value="ABC_transporter-like_CS"/>
</dbReference>
<dbReference type="Gene3D" id="3.40.50.300">
    <property type="entry name" value="P-loop containing nucleotide triphosphate hydrolases"/>
    <property type="match status" value="1"/>
</dbReference>
<organism evidence="7 8">
    <name type="scientific">Weissella bombi</name>
    <dbReference type="NCBI Taxonomy" id="1505725"/>
    <lineage>
        <taxon>Bacteria</taxon>
        <taxon>Bacillati</taxon>
        <taxon>Bacillota</taxon>
        <taxon>Bacilli</taxon>
        <taxon>Lactobacillales</taxon>
        <taxon>Lactobacillaceae</taxon>
        <taxon>Weissella</taxon>
    </lineage>
</organism>
<dbReference type="GO" id="GO:0022857">
    <property type="term" value="F:transmembrane transporter activity"/>
    <property type="evidence" value="ECO:0007669"/>
    <property type="project" value="UniProtKB-ARBA"/>
</dbReference>
<dbReference type="FunFam" id="3.40.50.300:FF:000032">
    <property type="entry name" value="Export ABC transporter ATP-binding protein"/>
    <property type="match status" value="1"/>
</dbReference>
<dbReference type="PANTHER" id="PTHR42798:SF6">
    <property type="entry name" value="CELL DIVISION ATP-BINDING PROTEIN FTSE"/>
    <property type="match status" value="1"/>
</dbReference>
<dbReference type="InterPro" id="IPR003439">
    <property type="entry name" value="ABC_transporter-like_ATP-bd"/>
</dbReference>
<comment type="similarity">
    <text evidence="1">Belongs to the ABC transporter superfamily.</text>
</comment>
<dbReference type="GO" id="GO:0005524">
    <property type="term" value="F:ATP binding"/>
    <property type="evidence" value="ECO:0007669"/>
    <property type="project" value="UniProtKB-KW"/>
</dbReference>
<dbReference type="RefSeq" id="WP_092461659.1">
    <property type="nucleotide sequence ID" value="NZ_BJEE01000001.1"/>
</dbReference>
<evidence type="ECO:0000256" key="5">
    <source>
        <dbReference type="ARBA" id="ARBA00022970"/>
    </source>
</evidence>
<dbReference type="InterPro" id="IPR017911">
    <property type="entry name" value="MacB-like_ATP-bd"/>
</dbReference>
<keyword evidence="8" id="KW-1185">Reference proteome</keyword>
<dbReference type="OrthoDB" id="9791546at2"/>
<reference evidence="8" key="1">
    <citation type="submission" date="2016-08" db="EMBL/GenBank/DDBJ databases">
        <authorList>
            <person name="Varghese N."/>
            <person name="Submissions Spin"/>
        </authorList>
    </citation>
    <scope>NUCLEOTIDE SEQUENCE [LARGE SCALE GENOMIC DNA]</scope>
    <source>
        <strain evidence="8">R-53094</strain>
    </source>
</reference>
<protein>
    <submittedName>
        <fullName evidence="7">Putative ABC transport system ATP-binding protein</fullName>
    </submittedName>
</protein>
<evidence type="ECO:0000256" key="4">
    <source>
        <dbReference type="ARBA" id="ARBA00022840"/>
    </source>
</evidence>
<dbReference type="Proteomes" id="UP000199268">
    <property type="component" value="Unassembled WGS sequence"/>
</dbReference>
<evidence type="ECO:0000256" key="3">
    <source>
        <dbReference type="ARBA" id="ARBA00022741"/>
    </source>
</evidence>
<evidence type="ECO:0000259" key="6">
    <source>
        <dbReference type="PROSITE" id="PS50893"/>
    </source>
</evidence>
<dbReference type="Pfam" id="PF00005">
    <property type="entry name" value="ABC_tran"/>
    <property type="match status" value="1"/>
</dbReference>
<evidence type="ECO:0000313" key="8">
    <source>
        <dbReference type="Proteomes" id="UP000199268"/>
    </source>
</evidence>
<evidence type="ECO:0000313" key="7">
    <source>
        <dbReference type="EMBL" id="SCB84526.1"/>
    </source>
</evidence>
<dbReference type="SUPFAM" id="SSF52540">
    <property type="entry name" value="P-loop containing nucleoside triphosphate hydrolases"/>
    <property type="match status" value="1"/>
</dbReference>